<feature type="compositionally biased region" description="Basic and acidic residues" evidence="1">
    <location>
        <begin position="48"/>
        <end position="61"/>
    </location>
</feature>
<dbReference type="EMBL" id="JACTNZ010000012">
    <property type="protein sequence ID" value="KAG5521065.1"/>
    <property type="molecule type" value="Genomic_DNA"/>
</dbReference>
<reference evidence="2" key="1">
    <citation type="submission" date="2020-08" db="EMBL/GenBank/DDBJ databases">
        <title>Plant Genome Project.</title>
        <authorList>
            <person name="Zhang R.-G."/>
        </authorList>
    </citation>
    <scope>NUCLEOTIDE SEQUENCE</scope>
    <source>
        <strain evidence="2">WSP0</strain>
        <tissue evidence="2">Leaf</tissue>
    </source>
</reference>
<feature type="compositionally biased region" description="Gly residues" evidence="1">
    <location>
        <begin position="62"/>
        <end position="111"/>
    </location>
</feature>
<proteinExistence type="predicted"/>
<evidence type="ECO:0000313" key="2">
    <source>
        <dbReference type="EMBL" id="KAG5521065.1"/>
    </source>
</evidence>
<organism evidence="2 3">
    <name type="scientific">Rhododendron griersonianum</name>
    <dbReference type="NCBI Taxonomy" id="479676"/>
    <lineage>
        <taxon>Eukaryota</taxon>
        <taxon>Viridiplantae</taxon>
        <taxon>Streptophyta</taxon>
        <taxon>Embryophyta</taxon>
        <taxon>Tracheophyta</taxon>
        <taxon>Spermatophyta</taxon>
        <taxon>Magnoliopsida</taxon>
        <taxon>eudicotyledons</taxon>
        <taxon>Gunneridae</taxon>
        <taxon>Pentapetalae</taxon>
        <taxon>asterids</taxon>
        <taxon>Ericales</taxon>
        <taxon>Ericaceae</taxon>
        <taxon>Ericoideae</taxon>
        <taxon>Rhodoreae</taxon>
        <taxon>Rhododendron</taxon>
    </lineage>
</organism>
<name>A0AAV6HZV9_9ERIC</name>
<dbReference type="Proteomes" id="UP000823749">
    <property type="component" value="Chromosome 12"/>
</dbReference>
<keyword evidence="3" id="KW-1185">Reference proteome</keyword>
<protein>
    <submittedName>
        <fullName evidence="2">Uncharacterized protein</fullName>
    </submittedName>
</protein>
<gene>
    <name evidence="2" type="ORF">RHGRI_033578</name>
</gene>
<comment type="caution">
    <text evidence="2">The sequence shown here is derived from an EMBL/GenBank/DDBJ whole genome shotgun (WGS) entry which is preliminary data.</text>
</comment>
<evidence type="ECO:0000313" key="3">
    <source>
        <dbReference type="Proteomes" id="UP000823749"/>
    </source>
</evidence>
<accession>A0AAV6HZV9</accession>
<evidence type="ECO:0000256" key="1">
    <source>
        <dbReference type="SAM" id="MobiDB-lite"/>
    </source>
</evidence>
<dbReference type="AlphaFoldDB" id="A0AAV6HZV9"/>
<feature type="region of interest" description="Disordered" evidence="1">
    <location>
        <begin position="48"/>
        <end position="111"/>
    </location>
</feature>
<sequence length="111" mass="10280">MIPVRRDDAILPGDRGLHPDGDGLLAVVEVAEAADELGLVERVGGDLHPAHGGHVAEEGHELGGGGLDGAGGGVAVVGGEGDAGLDGDGVGGGEGAAEGGEGGGGGGGEGF</sequence>